<reference evidence="1 2" key="1">
    <citation type="submission" date="2018-07" db="EMBL/GenBank/DDBJ databases">
        <title>Dyella monticola sp. nov. and Dyella psychrodurans sp. nov. isolated from monsoon evergreen broad-leaved forest soil of Dinghu Mountain, China.</title>
        <authorList>
            <person name="Gao Z."/>
            <person name="Qiu L."/>
        </authorList>
    </citation>
    <scope>NUCLEOTIDE SEQUENCE [LARGE SCALE GENOMIC DNA]</scope>
    <source>
        <strain evidence="1 2">4MSK11</strain>
    </source>
</reference>
<dbReference type="InterPro" id="IPR027417">
    <property type="entry name" value="P-loop_NTPase"/>
</dbReference>
<proteinExistence type="predicted"/>
<dbReference type="RefSeq" id="WP_115479508.1">
    <property type="nucleotide sequence ID" value="NZ_QRBF01000008.1"/>
</dbReference>
<accession>A0A370WY51</accession>
<dbReference type="OrthoDB" id="7981249at2"/>
<evidence type="ECO:0000313" key="1">
    <source>
        <dbReference type="EMBL" id="RDS80980.1"/>
    </source>
</evidence>
<dbReference type="Gene3D" id="3.40.50.300">
    <property type="entry name" value="P-loop containing nucleotide triphosphate hydrolases"/>
    <property type="match status" value="1"/>
</dbReference>
<name>A0A370WY51_9GAMM</name>
<dbReference type="Proteomes" id="UP000255334">
    <property type="component" value="Unassembled WGS sequence"/>
</dbReference>
<dbReference type="SUPFAM" id="SSF52540">
    <property type="entry name" value="P-loop containing nucleoside triphosphate hydrolases"/>
    <property type="match status" value="1"/>
</dbReference>
<organism evidence="1 2">
    <name type="scientific">Dyella psychrodurans</name>
    <dbReference type="NCBI Taxonomy" id="1927960"/>
    <lineage>
        <taxon>Bacteria</taxon>
        <taxon>Pseudomonadati</taxon>
        <taxon>Pseudomonadota</taxon>
        <taxon>Gammaproteobacteria</taxon>
        <taxon>Lysobacterales</taxon>
        <taxon>Rhodanobacteraceae</taxon>
        <taxon>Dyella</taxon>
    </lineage>
</organism>
<sequence length="231" mass="27119">MIIVSLHLPKTAGTSFGNALRTHFIGRYKDDYHDTGLSKPTWQRRRAALRLGHVIARFGLGDIECVHGHFLPVKYLALKKRRGSIFVTWLRDPIERLLSHYNYWQRTYDKSTSAFYHRKIVEENWTLEEFCLSEVFQNIYAQYLWGFTLEDFDFIGISEFLEDDVRDFSSSYLSSGLQLDPRNASLSRNLSAQLDRGFLREVQNFHAIDIALYERALKMRLMRRISTLGLQ</sequence>
<comment type="caution">
    <text evidence="1">The sequence shown here is derived from an EMBL/GenBank/DDBJ whole genome shotgun (WGS) entry which is preliminary data.</text>
</comment>
<gene>
    <name evidence="1" type="ORF">DWU99_18175</name>
</gene>
<dbReference type="AlphaFoldDB" id="A0A370WY51"/>
<evidence type="ECO:0008006" key="3">
    <source>
        <dbReference type="Google" id="ProtNLM"/>
    </source>
</evidence>
<keyword evidence="2" id="KW-1185">Reference proteome</keyword>
<evidence type="ECO:0000313" key="2">
    <source>
        <dbReference type="Proteomes" id="UP000255334"/>
    </source>
</evidence>
<protein>
    <recommendedName>
        <fullName evidence="3">Sulfotransferase family protein</fullName>
    </recommendedName>
</protein>
<dbReference type="EMBL" id="QRBF01000008">
    <property type="protein sequence ID" value="RDS80980.1"/>
    <property type="molecule type" value="Genomic_DNA"/>
</dbReference>